<dbReference type="AlphaFoldDB" id="A0A6L9MCB8"/>
<evidence type="ECO:0000256" key="3">
    <source>
        <dbReference type="ARBA" id="ARBA00023163"/>
    </source>
</evidence>
<protein>
    <submittedName>
        <fullName evidence="5">Helix-turn-helix domain-containing protein</fullName>
    </submittedName>
</protein>
<dbReference type="EMBL" id="JAAAMJ010000001">
    <property type="protein sequence ID" value="NDV85474.1"/>
    <property type="molecule type" value="Genomic_DNA"/>
</dbReference>
<evidence type="ECO:0000313" key="6">
    <source>
        <dbReference type="Proteomes" id="UP000476332"/>
    </source>
</evidence>
<dbReference type="GO" id="GO:0003677">
    <property type="term" value="F:DNA binding"/>
    <property type="evidence" value="ECO:0007669"/>
    <property type="project" value="UniProtKB-KW"/>
</dbReference>
<dbReference type="GO" id="GO:0006355">
    <property type="term" value="P:regulation of DNA-templated transcription"/>
    <property type="evidence" value="ECO:0007669"/>
    <property type="project" value="InterPro"/>
</dbReference>
<keyword evidence="6" id="KW-1185">Reference proteome</keyword>
<dbReference type="InterPro" id="IPR036390">
    <property type="entry name" value="WH_DNA-bd_sf"/>
</dbReference>
<dbReference type="CDD" id="cd00038">
    <property type="entry name" value="CAP_ED"/>
    <property type="match status" value="1"/>
</dbReference>
<dbReference type="Pfam" id="PF00027">
    <property type="entry name" value="cNMP_binding"/>
    <property type="match status" value="1"/>
</dbReference>
<organism evidence="5 6">
    <name type="scientific">Aurantimonas aggregata</name>
    <dbReference type="NCBI Taxonomy" id="2047720"/>
    <lineage>
        <taxon>Bacteria</taxon>
        <taxon>Pseudomonadati</taxon>
        <taxon>Pseudomonadota</taxon>
        <taxon>Alphaproteobacteria</taxon>
        <taxon>Hyphomicrobiales</taxon>
        <taxon>Aurantimonadaceae</taxon>
        <taxon>Aurantimonas</taxon>
    </lineage>
</organism>
<proteinExistence type="predicted"/>
<gene>
    <name evidence="5" type="ORF">GTW51_02045</name>
</gene>
<evidence type="ECO:0000256" key="2">
    <source>
        <dbReference type="ARBA" id="ARBA00023125"/>
    </source>
</evidence>
<reference evidence="5 6" key="1">
    <citation type="submission" date="2020-01" db="EMBL/GenBank/DDBJ databases">
        <title>Genomes of bacteria type strains.</title>
        <authorList>
            <person name="Chen J."/>
            <person name="Zhu S."/>
            <person name="Chen J."/>
        </authorList>
    </citation>
    <scope>NUCLEOTIDE SEQUENCE [LARGE SCALE GENOMIC DNA]</scope>
    <source>
        <strain evidence="5 6">KCTC 52919</strain>
    </source>
</reference>
<dbReference type="Gene3D" id="1.10.10.10">
    <property type="entry name" value="Winged helix-like DNA-binding domain superfamily/Winged helix DNA-binding domain"/>
    <property type="match status" value="1"/>
</dbReference>
<keyword evidence="3" id="KW-0804">Transcription</keyword>
<dbReference type="InterPro" id="IPR018490">
    <property type="entry name" value="cNMP-bd_dom_sf"/>
</dbReference>
<dbReference type="SUPFAM" id="SSF51206">
    <property type="entry name" value="cAMP-binding domain-like"/>
    <property type="match status" value="1"/>
</dbReference>
<comment type="caution">
    <text evidence="5">The sequence shown here is derived from an EMBL/GenBank/DDBJ whole genome shotgun (WGS) entry which is preliminary data.</text>
</comment>
<evidence type="ECO:0000313" key="5">
    <source>
        <dbReference type="EMBL" id="NDV85474.1"/>
    </source>
</evidence>
<dbReference type="Pfam" id="PF13545">
    <property type="entry name" value="HTH_Crp_2"/>
    <property type="match status" value="1"/>
</dbReference>
<dbReference type="InterPro" id="IPR000595">
    <property type="entry name" value="cNMP-bd_dom"/>
</dbReference>
<dbReference type="SUPFAM" id="SSF46785">
    <property type="entry name" value="Winged helix' DNA-binding domain"/>
    <property type="match status" value="1"/>
</dbReference>
<evidence type="ECO:0000259" key="4">
    <source>
        <dbReference type="PROSITE" id="PS51063"/>
    </source>
</evidence>
<dbReference type="Gene3D" id="2.60.120.10">
    <property type="entry name" value="Jelly Rolls"/>
    <property type="match status" value="1"/>
</dbReference>
<feature type="domain" description="HTH crp-type" evidence="4">
    <location>
        <begin position="145"/>
        <end position="219"/>
    </location>
</feature>
<dbReference type="InterPro" id="IPR014710">
    <property type="entry name" value="RmlC-like_jellyroll"/>
</dbReference>
<keyword evidence="2" id="KW-0238">DNA-binding</keyword>
<dbReference type="InterPro" id="IPR012318">
    <property type="entry name" value="HTH_CRP"/>
</dbReference>
<dbReference type="InterPro" id="IPR036388">
    <property type="entry name" value="WH-like_DNA-bd_sf"/>
</dbReference>
<keyword evidence="1" id="KW-0805">Transcription regulation</keyword>
<sequence length="256" mass="28528">MLNFPRGPVRLALPISDEDLEALFDVFSRAIVVGKHAFLRREGERSDLVSILESGLALRHKATRDGSRQIVGILMPGHICDLSSHFFDDPDHSIETATDCAVAVARKDEVLDLMERRPAISRAFLARSLADAAIAREWVMNVGQRPGYQRVAHLLCEIFAYQQSMDFADEATCTFPLTQEQLADATGLTVVYVNRALQDLRRRKLITLGQNLLSVHDWRGLCAEAGFNLSYLHGDEQIGTPMRQLQDQTPLEGASV</sequence>
<dbReference type="PROSITE" id="PS51063">
    <property type="entry name" value="HTH_CRP_2"/>
    <property type="match status" value="1"/>
</dbReference>
<dbReference type="Proteomes" id="UP000476332">
    <property type="component" value="Unassembled WGS sequence"/>
</dbReference>
<accession>A0A6L9MCB8</accession>
<dbReference type="SMART" id="SM00419">
    <property type="entry name" value="HTH_CRP"/>
    <property type="match status" value="1"/>
</dbReference>
<evidence type="ECO:0000256" key="1">
    <source>
        <dbReference type="ARBA" id="ARBA00023015"/>
    </source>
</evidence>
<dbReference type="RefSeq" id="WP_163042200.1">
    <property type="nucleotide sequence ID" value="NZ_JAAAMJ010000001.1"/>
</dbReference>
<name>A0A6L9MCB8_9HYPH</name>